<dbReference type="InterPro" id="IPR054416">
    <property type="entry name" value="GST_UstS-like_C"/>
</dbReference>
<dbReference type="SUPFAM" id="SSF47616">
    <property type="entry name" value="GST C-terminal domain-like"/>
    <property type="match status" value="1"/>
</dbReference>
<dbReference type="PANTHER" id="PTHR44051:SF8">
    <property type="entry name" value="GLUTATHIONE S-TRANSFERASE GSTA"/>
    <property type="match status" value="1"/>
</dbReference>
<dbReference type="PANTHER" id="PTHR44051">
    <property type="entry name" value="GLUTATHIONE S-TRANSFERASE-RELATED"/>
    <property type="match status" value="1"/>
</dbReference>
<dbReference type="SUPFAM" id="SSF52833">
    <property type="entry name" value="Thioredoxin-like"/>
    <property type="match status" value="1"/>
</dbReference>
<comment type="similarity">
    <text evidence="1">Belongs to the GST superfamily.</text>
</comment>
<evidence type="ECO:0000313" key="3">
    <source>
        <dbReference type="EMBL" id="GLB34464.1"/>
    </source>
</evidence>
<dbReference type="InterPro" id="IPR036249">
    <property type="entry name" value="Thioredoxin-like_sf"/>
</dbReference>
<name>A0A9P3UHT0_LYOSH</name>
<sequence>MSEPLILYDIPSTVPGQAWSPNPCKTRYCLNYKGLPYKTVWVEFPDIEPLSKKIGALPTAVMNGKPYYSLPAIYDPSTKTVLAESALIAEYLDATYPDTPKLFPAGTHALQHAFVPAFMQTLSALWQFTIPATNKVLNPPSQAYFRRMREAMFGKKLEDFVLSGPAANEEWTKVKAAFDTVDGWLQKGEADGPYLTGKEPAFADFVVASFIWWFKKIWGPESSQWKDVMSWNNGRWEALIKGFEKYETIVCEVTVVESSLLRRAISDLWNRFTLLSPSTNADKTRRLLRSKAEMHLGSIQGVEQHYRFVLLTALTTLGPLRCRTKCGSWRPVTAPSTHEATACNATSLQFRDFPAHKYFSRGRVIASVASFFISRGTASSPYSLEGVHKHASKLGMIPCYFLDAIWTLYSATYTFSPA</sequence>
<dbReference type="AlphaFoldDB" id="A0A9P3UHT0"/>
<dbReference type="EMBL" id="BRPK01000002">
    <property type="protein sequence ID" value="GLB34464.1"/>
    <property type="molecule type" value="Genomic_DNA"/>
</dbReference>
<dbReference type="InterPro" id="IPR004045">
    <property type="entry name" value="Glutathione_S-Trfase_N"/>
</dbReference>
<evidence type="ECO:0000259" key="2">
    <source>
        <dbReference type="PROSITE" id="PS50404"/>
    </source>
</evidence>
<evidence type="ECO:0000313" key="4">
    <source>
        <dbReference type="Proteomes" id="UP001063166"/>
    </source>
</evidence>
<proteinExistence type="inferred from homology"/>
<comment type="caution">
    <text evidence="3">The sequence shown here is derived from an EMBL/GenBank/DDBJ whole genome shotgun (WGS) entry which is preliminary data.</text>
</comment>
<dbReference type="Pfam" id="PF22041">
    <property type="entry name" value="GST_C_7"/>
    <property type="match status" value="1"/>
</dbReference>
<dbReference type="InterPro" id="IPR036282">
    <property type="entry name" value="Glutathione-S-Trfase_C_sf"/>
</dbReference>
<evidence type="ECO:0000256" key="1">
    <source>
        <dbReference type="ARBA" id="ARBA00007409"/>
    </source>
</evidence>
<dbReference type="Proteomes" id="UP001063166">
    <property type="component" value="Unassembled WGS sequence"/>
</dbReference>
<protein>
    <submittedName>
        <fullName evidence="3">Glutathione S-transferase, N-terminal domain</fullName>
    </submittedName>
</protein>
<dbReference type="PROSITE" id="PS50404">
    <property type="entry name" value="GST_NTER"/>
    <property type="match status" value="1"/>
</dbReference>
<reference evidence="3" key="1">
    <citation type="submission" date="2022-07" db="EMBL/GenBank/DDBJ databases">
        <title>The genome of Lyophyllum shimeji provides insight into the initial evolution of ectomycorrhizal fungal genome.</title>
        <authorList>
            <person name="Kobayashi Y."/>
            <person name="Shibata T."/>
            <person name="Hirakawa H."/>
            <person name="Shigenobu S."/>
            <person name="Nishiyama T."/>
            <person name="Yamada A."/>
            <person name="Hasebe M."/>
            <person name="Kawaguchi M."/>
        </authorList>
    </citation>
    <scope>NUCLEOTIDE SEQUENCE</scope>
    <source>
        <strain evidence="3">AT787</strain>
    </source>
</reference>
<gene>
    <name evidence="3" type="ORF">LshimejAT787_0200290</name>
</gene>
<organism evidence="3 4">
    <name type="scientific">Lyophyllum shimeji</name>
    <name type="common">Hon-shimeji</name>
    <name type="synonym">Tricholoma shimeji</name>
    <dbReference type="NCBI Taxonomy" id="47721"/>
    <lineage>
        <taxon>Eukaryota</taxon>
        <taxon>Fungi</taxon>
        <taxon>Dikarya</taxon>
        <taxon>Basidiomycota</taxon>
        <taxon>Agaricomycotina</taxon>
        <taxon>Agaricomycetes</taxon>
        <taxon>Agaricomycetidae</taxon>
        <taxon>Agaricales</taxon>
        <taxon>Tricholomatineae</taxon>
        <taxon>Lyophyllaceae</taxon>
        <taxon>Lyophyllum</taxon>
    </lineage>
</organism>
<keyword evidence="4" id="KW-1185">Reference proteome</keyword>
<dbReference type="Gene3D" id="3.40.30.10">
    <property type="entry name" value="Glutaredoxin"/>
    <property type="match status" value="1"/>
</dbReference>
<accession>A0A9P3UHT0</accession>
<feature type="domain" description="GST N-terminal" evidence="2">
    <location>
        <begin position="10"/>
        <end position="100"/>
    </location>
</feature>
<dbReference type="Gene3D" id="1.20.1050.10">
    <property type="match status" value="1"/>
</dbReference>
<dbReference type="Pfam" id="PF13409">
    <property type="entry name" value="GST_N_2"/>
    <property type="match status" value="1"/>
</dbReference>
<dbReference type="OrthoDB" id="4951845at2759"/>